<name>A0A6P7GRV6_DIAVI</name>
<protein>
    <submittedName>
        <fullName evidence="1">Uncharacterized protein LOC114345671</fullName>
    </submittedName>
</protein>
<sequence length="449" mass="52433">MHEIIRSSTEKLLDAKLKDLDVRLLEITECPSEKLPEWVNVTKHFKNVYKRKWIACNFMEDRFLKKNQEWLREEVFLPYRSDTQSSTRRSTKEFMELSERSKRRKTLELRKNVNAEELTYAAQISQRAVGNKDVAKVIQEATKSPTRATKIRKAIASSSQTTITKKHTAEEALAIFVEANLSMSQYKVIQQANKAVYPCYKYVQLAKQECYPPRLVSEMYAEVKLQDLVDHTARRICKYLEEVLETYCGKENDFVLLFKWGCDGSQQSQYKQKFDNSEDSDANLFISSLVPLRLMAQKKVIWQNPHPSSPRFCRPIRMRYIKETRDISNEEVKYIEEQTENLQGTIISEIIIIKHVLVPTMVDGKVCNALTDTASTQRCYICSKTSKEFNNLDVEKSENPETFKFGLSILHARIRFFEFLLHLFYKVKAEVKLGRVTLKNDKEKIKLAK</sequence>
<accession>A0A6P7GRV6</accession>
<proteinExistence type="predicted"/>
<organism evidence="1">
    <name type="scientific">Diabrotica virgifera virgifera</name>
    <name type="common">western corn rootworm</name>
    <dbReference type="NCBI Taxonomy" id="50390"/>
    <lineage>
        <taxon>Eukaryota</taxon>
        <taxon>Metazoa</taxon>
        <taxon>Ecdysozoa</taxon>
        <taxon>Arthropoda</taxon>
        <taxon>Hexapoda</taxon>
        <taxon>Insecta</taxon>
        <taxon>Pterygota</taxon>
        <taxon>Neoptera</taxon>
        <taxon>Endopterygota</taxon>
        <taxon>Coleoptera</taxon>
        <taxon>Polyphaga</taxon>
        <taxon>Cucujiformia</taxon>
        <taxon>Chrysomeloidea</taxon>
        <taxon>Chrysomelidae</taxon>
        <taxon>Galerucinae</taxon>
        <taxon>Diabroticina</taxon>
        <taxon>Diabroticites</taxon>
        <taxon>Diabrotica</taxon>
    </lineage>
</organism>
<dbReference type="RefSeq" id="XP_028152264.1">
    <property type="nucleotide sequence ID" value="XM_028296463.1"/>
</dbReference>
<evidence type="ECO:0000313" key="1">
    <source>
        <dbReference type="RefSeq" id="XP_028152264.1"/>
    </source>
</evidence>
<dbReference type="AlphaFoldDB" id="A0A6P7GRV6"/>
<reference evidence="1" key="1">
    <citation type="submission" date="2025-08" db="UniProtKB">
        <authorList>
            <consortium name="RefSeq"/>
        </authorList>
    </citation>
    <scope>IDENTIFICATION</scope>
    <source>
        <tissue evidence="1">Whole insect</tissue>
    </source>
</reference>
<dbReference type="InParanoid" id="A0A6P7GRV6"/>
<gene>
    <name evidence="1" type="primary">LOC114345671</name>
</gene>